<proteinExistence type="predicted"/>
<accession>A0A0A8Y6Z0</accession>
<evidence type="ECO:0008006" key="5">
    <source>
        <dbReference type="Google" id="ProtNLM"/>
    </source>
</evidence>
<dbReference type="PROSITE" id="PS51375">
    <property type="entry name" value="PPR"/>
    <property type="match status" value="1"/>
</dbReference>
<protein>
    <recommendedName>
        <fullName evidence="5">Pentacotripeptide-repeat region of PRORP domain-containing protein</fullName>
    </recommendedName>
</protein>
<keyword evidence="2" id="KW-0809">Transit peptide</keyword>
<reference evidence="4" key="2">
    <citation type="journal article" date="2015" name="Data Brief">
        <title>Shoot transcriptome of the giant reed, Arundo donax.</title>
        <authorList>
            <person name="Barrero R.A."/>
            <person name="Guerrero F.D."/>
            <person name="Moolhuijzen P."/>
            <person name="Goolsby J.A."/>
            <person name="Tidwell J."/>
            <person name="Bellgard S.E."/>
            <person name="Bellgard M.I."/>
        </authorList>
    </citation>
    <scope>NUCLEOTIDE SEQUENCE</scope>
    <source>
        <tissue evidence="4">Shoot tissue taken approximately 20 cm above the soil surface</tissue>
    </source>
</reference>
<keyword evidence="1" id="KW-0677">Repeat</keyword>
<feature type="repeat" description="PPR" evidence="3">
    <location>
        <begin position="11"/>
        <end position="45"/>
    </location>
</feature>
<dbReference type="InterPro" id="IPR002885">
    <property type="entry name" value="PPR_rpt"/>
</dbReference>
<sequence length="69" mass="7522">MEMRKSGLVPNVASYGLTIRLLCNDGKCQEAEGLIDDMEHAGLRTSESVYRVLLDAKSRLDGSTDGSFT</sequence>
<evidence type="ECO:0000256" key="1">
    <source>
        <dbReference type="ARBA" id="ARBA00022737"/>
    </source>
</evidence>
<organism evidence="4">
    <name type="scientific">Arundo donax</name>
    <name type="common">Giant reed</name>
    <name type="synonym">Donax arundinaceus</name>
    <dbReference type="NCBI Taxonomy" id="35708"/>
    <lineage>
        <taxon>Eukaryota</taxon>
        <taxon>Viridiplantae</taxon>
        <taxon>Streptophyta</taxon>
        <taxon>Embryophyta</taxon>
        <taxon>Tracheophyta</taxon>
        <taxon>Spermatophyta</taxon>
        <taxon>Magnoliopsida</taxon>
        <taxon>Liliopsida</taxon>
        <taxon>Poales</taxon>
        <taxon>Poaceae</taxon>
        <taxon>PACMAD clade</taxon>
        <taxon>Arundinoideae</taxon>
        <taxon>Arundineae</taxon>
        <taxon>Arundo</taxon>
    </lineage>
</organism>
<dbReference type="InterPro" id="IPR011990">
    <property type="entry name" value="TPR-like_helical_dom_sf"/>
</dbReference>
<reference evidence="4" key="1">
    <citation type="submission" date="2014-09" db="EMBL/GenBank/DDBJ databases">
        <authorList>
            <person name="Magalhaes I.L.F."/>
            <person name="Oliveira U."/>
            <person name="Santos F.R."/>
            <person name="Vidigal T.H.D.A."/>
            <person name="Brescovit A.D."/>
            <person name="Santos A.J."/>
        </authorList>
    </citation>
    <scope>NUCLEOTIDE SEQUENCE</scope>
    <source>
        <tissue evidence="4">Shoot tissue taken approximately 20 cm above the soil surface</tissue>
    </source>
</reference>
<name>A0A0A8Y6Z0_ARUDO</name>
<evidence type="ECO:0000313" key="4">
    <source>
        <dbReference type="EMBL" id="JAD20898.1"/>
    </source>
</evidence>
<dbReference type="AlphaFoldDB" id="A0A0A8Y6Z0"/>
<dbReference type="Gene3D" id="1.25.40.10">
    <property type="entry name" value="Tetratricopeptide repeat domain"/>
    <property type="match status" value="1"/>
</dbReference>
<evidence type="ECO:0000256" key="3">
    <source>
        <dbReference type="PROSITE-ProRule" id="PRU00708"/>
    </source>
</evidence>
<dbReference type="EMBL" id="GBRH01276997">
    <property type="protein sequence ID" value="JAD20898.1"/>
    <property type="molecule type" value="Transcribed_RNA"/>
</dbReference>
<evidence type="ECO:0000256" key="2">
    <source>
        <dbReference type="ARBA" id="ARBA00022946"/>
    </source>
</evidence>